<dbReference type="PRINTS" id="PR00069">
    <property type="entry name" value="ALDKETRDTASE"/>
</dbReference>
<dbReference type="KEGG" id="pchm:VFPPC_10182"/>
<dbReference type="PANTHER" id="PTHR43827">
    <property type="entry name" value="2,5-DIKETO-D-GLUCONIC ACID REDUCTASE"/>
    <property type="match status" value="1"/>
</dbReference>
<evidence type="ECO:0000259" key="7">
    <source>
        <dbReference type="Pfam" id="PF00248"/>
    </source>
</evidence>
<evidence type="ECO:0000256" key="2">
    <source>
        <dbReference type="ARBA" id="ARBA00022857"/>
    </source>
</evidence>
<dbReference type="PIRSF" id="PIRSF000097">
    <property type="entry name" value="AKR"/>
    <property type="match status" value="1"/>
</dbReference>
<comment type="caution">
    <text evidence="8">The sequence shown here is derived from an EMBL/GenBank/DDBJ whole genome shotgun (WGS) entry which is preliminary data.</text>
</comment>
<keyword evidence="9" id="KW-1185">Reference proteome</keyword>
<feature type="domain" description="NADP-dependent oxidoreductase" evidence="7">
    <location>
        <begin position="15"/>
        <end position="263"/>
    </location>
</feature>
<dbReference type="Proteomes" id="UP000078397">
    <property type="component" value="Unassembled WGS sequence"/>
</dbReference>
<dbReference type="InterPro" id="IPR036812">
    <property type="entry name" value="NAD(P)_OxRdtase_dom_sf"/>
</dbReference>
<dbReference type="InterPro" id="IPR020471">
    <property type="entry name" value="AKR"/>
</dbReference>
<dbReference type="GO" id="GO:0016652">
    <property type="term" value="F:oxidoreductase activity, acting on NAD(P)H as acceptor"/>
    <property type="evidence" value="ECO:0007669"/>
    <property type="project" value="InterPro"/>
</dbReference>
<dbReference type="CDD" id="cd19120">
    <property type="entry name" value="AKR_AKR3C2-3"/>
    <property type="match status" value="1"/>
</dbReference>
<dbReference type="OrthoDB" id="416253at2759"/>
<dbReference type="RefSeq" id="XP_018137206.1">
    <property type="nucleotide sequence ID" value="XM_018288598.1"/>
</dbReference>
<dbReference type="AlphaFoldDB" id="A0A179F152"/>
<evidence type="ECO:0000313" key="9">
    <source>
        <dbReference type="Proteomes" id="UP000078397"/>
    </source>
</evidence>
<organism evidence="8 9">
    <name type="scientific">Pochonia chlamydosporia 170</name>
    <dbReference type="NCBI Taxonomy" id="1380566"/>
    <lineage>
        <taxon>Eukaryota</taxon>
        <taxon>Fungi</taxon>
        <taxon>Dikarya</taxon>
        <taxon>Ascomycota</taxon>
        <taxon>Pezizomycotina</taxon>
        <taxon>Sordariomycetes</taxon>
        <taxon>Hypocreomycetidae</taxon>
        <taxon>Hypocreales</taxon>
        <taxon>Clavicipitaceae</taxon>
        <taxon>Pochonia</taxon>
    </lineage>
</organism>
<dbReference type="InterPro" id="IPR023210">
    <property type="entry name" value="NADP_OxRdtase_dom"/>
</dbReference>
<evidence type="ECO:0000256" key="3">
    <source>
        <dbReference type="ARBA" id="ARBA00023002"/>
    </source>
</evidence>
<dbReference type="Pfam" id="PF00248">
    <property type="entry name" value="Aldo_ket_red"/>
    <property type="match status" value="1"/>
</dbReference>
<evidence type="ECO:0000313" key="8">
    <source>
        <dbReference type="EMBL" id="OAQ59151.1"/>
    </source>
</evidence>
<accession>A0A179F152</accession>
<dbReference type="EMBL" id="LSBJ02000010">
    <property type="protein sequence ID" value="OAQ59151.1"/>
    <property type="molecule type" value="Genomic_DNA"/>
</dbReference>
<sequence>MSSVLDTSMITYGVGTIWFKSSEGDADMRIVNAVRSALDAGFRSIDAAQMYNTELEIGLAIEQSGIPRSEIFLGTKAASLDNVEASLEASLSKLRTSYVDSYLIHSPFSDDHLPSTLQKAWLEMERCFERGLTRRIGVSNFAIQHLERILEVATIKPSLNQIEMHPYLQQTDLLAYLKQTDIGVQAFASLTPLTKAAPGPADEVCSRLAETYGVSQSTILLRWVMDQNIPVVTTSGNRERMKNTLMELSSFQLQQAELEEMRRVCKTKTFRGFFAEDFQKLEQVA</sequence>
<evidence type="ECO:0000256" key="1">
    <source>
        <dbReference type="ARBA" id="ARBA00007905"/>
    </source>
</evidence>
<feature type="active site" description="Proton donor" evidence="4">
    <location>
        <position position="51"/>
    </location>
</feature>
<dbReference type="InterPro" id="IPR018170">
    <property type="entry name" value="Aldo/ket_reductase_CS"/>
</dbReference>
<evidence type="ECO:0000256" key="4">
    <source>
        <dbReference type="PIRSR" id="PIRSR000097-1"/>
    </source>
</evidence>
<evidence type="ECO:0000256" key="6">
    <source>
        <dbReference type="PIRSR" id="PIRSR000097-3"/>
    </source>
</evidence>
<dbReference type="GO" id="GO:0016616">
    <property type="term" value="F:oxidoreductase activity, acting on the CH-OH group of donors, NAD or NADP as acceptor"/>
    <property type="evidence" value="ECO:0007669"/>
    <property type="project" value="UniProtKB-ARBA"/>
</dbReference>
<dbReference type="FunFam" id="3.20.20.100:FF:000002">
    <property type="entry name" value="2,5-diketo-D-gluconic acid reductase A"/>
    <property type="match status" value="1"/>
</dbReference>
<feature type="site" description="Lowers pKa of active site Tyr" evidence="6">
    <location>
        <position position="76"/>
    </location>
</feature>
<dbReference type="Gene3D" id="3.20.20.100">
    <property type="entry name" value="NADP-dependent oxidoreductase domain"/>
    <property type="match status" value="1"/>
</dbReference>
<reference evidence="8 9" key="1">
    <citation type="journal article" date="2016" name="PLoS Pathog.">
        <title>Biosynthesis of antibiotic leucinostatins in bio-control fungus Purpureocillium lilacinum and their inhibition on phytophthora revealed by genome mining.</title>
        <authorList>
            <person name="Wang G."/>
            <person name="Liu Z."/>
            <person name="Lin R."/>
            <person name="Li E."/>
            <person name="Mao Z."/>
            <person name="Ling J."/>
            <person name="Yang Y."/>
            <person name="Yin W.B."/>
            <person name="Xie B."/>
        </authorList>
    </citation>
    <scope>NUCLEOTIDE SEQUENCE [LARGE SCALE GENOMIC DNA]</scope>
    <source>
        <strain evidence="8">170</strain>
    </source>
</reference>
<dbReference type="PANTHER" id="PTHR43827:SF3">
    <property type="entry name" value="NADP-DEPENDENT OXIDOREDUCTASE DOMAIN-CONTAINING PROTEIN"/>
    <property type="match status" value="1"/>
</dbReference>
<protein>
    <submittedName>
        <fullName evidence="8">Ketoreductase</fullName>
    </submittedName>
</protein>
<gene>
    <name evidence="8" type="ORF">VFPPC_10182</name>
</gene>
<keyword evidence="3" id="KW-0560">Oxidoreductase</keyword>
<dbReference type="SUPFAM" id="SSF51430">
    <property type="entry name" value="NAD(P)-linked oxidoreductase"/>
    <property type="match status" value="1"/>
</dbReference>
<dbReference type="GeneID" id="28852592"/>
<comment type="similarity">
    <text evidence="1">Belongs to the aldo/keto reductase family.</text>
</comment>
<keyword evidence="2" id="KW-0521">NADP</keyword>
<dbReference type="PROSITE" id="PS00798">
    <property type="entry name" value="ALDOKETO_REDUCTASE_1"/>
    <property type="match status" value="1"/>
</dbReference>
<name>A0A179F152_METCM</name>
<dbReference type="STRING" id="1380566.A0A179F152"/>
<dbReference type="InterPro" id="IPR044494">
    <property type="entry name" value="AKR3C2/3"/>
</dbReference>
<proteinExistence type="inferred from homology"/>
<dbReference type="PROSITE" id="PS00062">
    <property type="entry name" value="ALDOKETO_REDUCTASE_2"/>
    <property type="match status" value="1"/>
</dbReference>
<evidence type="ECO:0000256" key="5">
    <source>
        <dbReference type="PIRSR" id="PIRSR000097-2"/>
    </source>
</evidence>
<feature type="binding site" evidence="5">
    <location>
        <position position="105"/>
    </location>
    <ligand>
        <name>substrate</name>
    </ligand>
</feature>